<dbReference type="InterPro" id="IPR002938">
    <property type="entry name" value="FAD-bd"/>
</dbReference>
<protein>
    <submittedName>
        <fullName evidence="6">FAD binding domain-containing protein</fullName>
    </submittedName>
</protein>
<keyword evidence="3" id="KW-0560">Oxidoreductase</keyword>
<dbReference type="EMBL" id="JAIZPD010000010">
    <property type="protein sequence ID" value="KAH0960212.1"/>
    <property type="molecule type" value="Genomic_DNA"/>
</dbReference>
<organism evidence="6 7">
    <name type="scientific">Hirsutella rhossiliensis</name>
    <dbReference type="NCBI Taxonomy" id="111463"/>
    <lineage>
        <taxon>Eukaryota</taxon>
        <taxon>Fungi</taxon>
        <taxon>Dikarya</taxon>
        <taxon>Ascomycota</taxon>
        <taxon>Pezizomycotina</taxon>
        <taxon>Sordariomycetes</taxon>
        <taxon>Hypocreomycetidae</taxon>
        <taxon>Hypocreales</taxon>
        <taxon>Ophiocordycipitaceae</taxon>
        <taxon>Hirsutella</taxon>
    </lineage>
</organism>
<dbReference type="OrthoDB" id="655030at2759"/>
<accession>A0A9P8MRR9</accession>
<dbReference type="InterPro" id="IPR036188">
    <property type="entry name" value="FAD/NAD-bd_sf"/>
</dbReference>
<dbReference type="GO" id="GO:0004497">
    <property type="term" value="F:monooxygenase activity"/>
    <property type="evidence" value="ECO:0007669"/>
    <property type="project" value="UniProtKB-KW"/>
</dbReference>
<feature type="domain" description="FAD-binding" evidence="5">
    <location>
        <begin position="6"/>
        <end position="171"/>
    </location>
</feature>
<feature type="domain" description="FAD-binding" evidence="5">
    <location>
        <begin position="311"/>
        <end position="347"/>
    </location>
</feature>
<sequence>MKRPSIAIVGAGPSGLCLGALLHQRGIPFTIYELRDRLSPAALSAAPSGMLDLHEASGLAAIRSCGLWHRFLPLTADCGQGTIVMDRDGTVQYRDDGGGGDANRPEIARNELVGLLLSATPAESVAWGHKLRGAAPTADGRVQLDFGDRGTREHDFVVGADGAWSRVRGLVTDVGPRYGGISYATLHIAGATDRRPALADMVGDGSCFILGGGNGLVSHRGARGAISVHVSAASDDEHALQDRTRDLDPEQWRRVLLGDAALFGSWSPAVHELISAGCDEEAARAGSSGPPPMKPLYMLPVGHEWPARPGVALVGDAAHLMMPWAGEGVNLALRDSLDLAEAIAKAWDEYSSSPESQSFPDVLLLHVAGFDRAMFARARIAAQETWTNSKLLFSQDGARAMADLMASFGAPE</sequence>
<evidence type="ECO:0000313" key="6">
    <source>
        <dbReference type="EMBL" id="KAH0960212.1"/>
    </source>
</evidence>
<dbReference type="PANTHER" id="PTHR46972">
    <property type="entry name" value="MONOOXYGENASE ASQM-RELATED"/>
    <property type="match status" value="1"/>
</dbReference>
<dbReference type="GeneID" id="68357496"/>
<proteinExistence type="predicted"/>
<dbReference type="RefSeq" id="XP_044717725.1">
    <property type="nucleotide sequence ID" value="XM_044866838.1"/>
</dbReference>
<evidence type="ECO:0000256" key="1">
    <source>
        <dbReference type="ARBA" id="ARBA00022630"/>
    </source>
</evidence>
<comment type="caution">
    <text evidence="6">The sequence shown here is derived from an EMBL/GenBank/DDBJ whole genome shotgun (WGS) entry which is preliminary data.</text>
</comment>
<evidence type="ECO:0000313" key="7">
    <source>
        <dbReference type="Proteomes" id="UP000824596"/>
    </source>
</evidence>
<dbReference type="Gene3D" id="3.50.50.60">
    <property type="entry name" value="FAD/NAD(P)-binding domain"/>
    <property type="match status" value="1"/>
</dbReference>
<evidence type="ECO:0000259" key="5">
    <source>
        <dbReference type="Pfam" id="PF01494"/>
    </source>
</evidence>
<reference evidence="6" key="1">
    <citation type="submission" date="2021-09" db="EMBL/GenBank/DDBJ databases">
        <title>A high-quality genome of the endoparasitic fungus Hirsutella rhossiliensis with a comparison of Hirsutella genomes reveals transposable elements contributing to genome size variation.</title>
        <authorList>
            <person name="Lin R."/>
            <person name="Jiao Y."/>
            <person name="Sun X."/>
            <person name="Ling J."/>
            <person name="Xie B."/>
            <person name="Cheng X."/>
        </authorList>
    </citation>
    <scope>NUCLEOTIDE SEQUENCE</scope>
    <source>
        <strain evidence="6">HR02</strain>
    </source>
</reference>
<keyword evidence="4" id="KW-0503">Monooxygenase</keyword>
<dbReference type="GO" id="GO:0071949">
    <property type="term" value="F:FAD binding"/>
    <property type="evidence" value="ECO:0007669"/>
    <property type="project" value="InterPro"/>
</dbReference>
<dbReference type="Pfam" id="PF01494">
    <property type="entry name" value="FAD_binding_3"/>
    <property type="match status" value="2"/>
</dbReference>
<gene>
    <name evidence="6" type="ORF">HRG_08367</name>
</gene>
<name>A0A9P8MRR9_9HYPO</name>
<keyword evidence="1" id="KW-0285">Flavoprotein</keyword>
<evidence type="ECO:0000256" key="4">
    <source>
        <dbReference type="ARBA" id="ARBA00023033"/>
    </source>
</evidence>
<evidence type="ECO:0000256" key="3">
    <source>
        <dbReference type="ARBA" id="ARBA00023002"/>
    </source>
</evidence>
<dbReference type="AlphaFoldDB" id="A0A9P8MRR9"/>
<dbReference type="PRINTS" id="PR00420">
    <property type="entry name" value="RNGMNOXGNASE"/>
</dbReference>
<dbReference type="Proteomes" id="UP000824596">
    <property type="component" value="Unassembled WGS sequence"/>
</dbReference>
<dbReference type="PANTHER" id="PTHR46972:SF1">
    <property type="entry name" value="FAD DEPENDENT OXIDOREDUCTASE DOMAIN-CONTAINING PROTEIN"/>
    <property type="match status" value="1"/>
</dbReference>
<keyword evidence="7" id="KW-1185">Reference proteome</keyword>
<keyword evidence="2" id="KW-0274">FAD</keyword>
<dbReference type="SUPFAM" id="SSF51905">
    <property type="entry name" value="FAD/NAD(P)-binding domain"/>
    <property type="match status" value="1"/>
</dbReference>
<evidence type="ECO:0000256" key="2">
    <source>
        <dbReference type="ARBA" id="ARBA00022827"/>
    </source>
</evidence>